<evidence type="ECO:0000313" key="8">
    <source>
        <dbReference type="EMBL" id="PZD94722.1"/>
    </source>
</evidence>
<dbReference type="EMBL" id="QKRB01000051">
    <property type="protein sequence ID" value="PZD94722.1"/>
    <property type="molecule type" value="Genomic_DNA"/>
</dbReference>
<dbReference type="PANTHER" id="PTHR33452:SF1">
    <property type="entry name" value="INNER MEMBRANE PROTEIN YPHA-RELATED"/>
    <property type="match status" value="1"/>
</dbReference>
<keyword evidence="9" id="KW-1185">Reference proteome</keyword>
<dbReference type="Proteomes" id="UP000249522">
    <property type="component" value="Unassembled WGS sequence"/>
</dbReference>
<feature type="transmembrane region" description="Helical" evidence="7">
    <location>
        <begin position="6"/>
        <end position="25"/>
    </location>
</feature>
<dbReference type="InterPro" id="IPR051907">
    <property type="entry name" value="DoxX-like_oxidoreductase"/>
</dbReference>
<feature type="transmembrane region" description="Helical" evidence="7">
    <location>
        <begin position="61"/>
        <end position="82"/>
    </location>
</feature>
<comment type="subcellular location">
    <subcellularLocation>
        <location evidence="1">Cell membrane</location>
        <topology evidence="1">Multi-pass membrane protein</topology>
    </subcellularLocation>
</comment>
<dbReference type="GO" id="GO:0005886">
    <property type="term" value="C:plasma membrane"/>
    <property type="evidence" value="ECO:0007669"/>
    <property type="project" value="UniProtKB-SubCell"/>
</dbReference>
<proteinExistence type="inferred from homology"/>
<evidence type="ECO:0000256" key="7">
    <source>
        <dbReference type="SAM" id="Phobius"/>
    </source>
</evidence>
<feature type="transmembrane region" description="Helical" evidence="7">
    <location>
        <begin position="89"/>
        <end position="112"/>
    </location>
</feature>
<reference evidence="8 9" key="1">
    <citation type="submission" date="2018-06" db="EMBL/GenBank/DDBJ databases">
        <title>Paenibacillus imtechensis sp. nov.</title>
        <authorList>
            <person name="Pinnaka A.K."/>
            <person name="Singh H."/>
            <person name="Kaur M."/>
        </authorList>
    </citation>
    <scope>NUCLEOTIDE SEQUENCE [LARGE SCALE GENOMIC DNA]</scope>
    <source>
        <strain evidence="8 9">SMB1</strain>
    </source>
</reference>
<dbReference type="OrthoDB" id="886570at2"/>
<evidence type="ECO:0000256" key="6">
    <source>
        <dbReference type="ARBA" id="ARBA00023136"/>
    </source>
</evidence>
<evidence type="ECO:0000256" key="2">
    <source>
        <dbReference type="ARBA" id="ARBA00006679"/>
    </source>
</evidence>
<evidence type="ECO:0000256" key="3">
    <source>
        <dbReference type="ARBA" id="ARBA00022475"/>
    </source>
</evidence>
<dbReference type="RefSeq" id="WP_111147943.1">
    <property type="nucleotide sequence ID" value="NZ_QKRB01000051.1"/>
</dbReference>
<keyword evidence="3" id="KW-1003">Cell membrane</keyword>
<comment type="similarity">
    <text evidence="2">Belongs to the DoxX family.</text>
</comment>
<evidence type="ECO:0000256" key="4">
    <source>
        <dbReference type="ARBA" id="ARBA00022692"/>
    </source>
</evidence>
<keyword evidence="5 7" id="KW-1133">Transmembrane helix</keyword>
<dbReference type="Pfam" id="PF07681">
    <property type="entry name" value="DoxX"/>
    <property type="match status" value="1"/>
</dbReference>
<sequence length="131" mass="13549">MANKEGIGAVLLRVVLGIIFLGHGLTKFSGGIENTAGWFGSIGLPEFLAYIVAGLEVAGGIALIIGLGTRIVGGLFVVLLAGAIIKVQWAAGFIGGYAYDLALMAMAAYLLLNGSKLYSLDGYIVKTKNKS</sequence>
<evidence type="ECO:0000256" key="1">
    <source>
        <dbReference type="ARBA" id="ARBA00004651"/>
    </source>
</evidence>
<protein>
    <submittedName>
        <fullName evidence="8">Oxidoreductase</fullName>
    </submittedName>
</protein>
<dbReference type="PANTHER" id="PTHR33452">
    <property type="entry name" value="OXIDOREDUCTASE CATD-RELATED"/>
    <property type="match status" value="1"/>
</dbReference>
<gene>
    <name evidence="8" type="ORF">DNH61_17385</name>
</gene>
<feature type="transmembrane region" description="Helical" evidence="7">
    <location>
        <begin position="37"/>
        <end position="55"/>
    </location>
</feature>
<comment type="caution">
    <text evidence="8">The sequence shown here is derived from an EMBL/GenBank/DDBJ whole genome shotgun (WGS) entry which is preliminary data.</text>
</comment>
<dbReference type="InterPro" id="IPR032808">
    <property type="entry name" value="DoxX"/>
</dbReference>
<name>A0A2W1LI50_9BACL</name>
<evidence type="ECO:0000313" key="9">
    <source>
        <dbReference type="Proteomes" id="UP000249522"/>
    </source>
</evidence>
<evidence type="ECO:0000256" key="5">
    <source>
        <dbReference type="ARBA" id="ARBA00022989"/>
    </source>
</evidence>
<keyword evidence="6 7" id="KW-0472">Membrane</keyword>
<dbReference type="AlphaFoldDB" id="A0A2W1LI50"/>
<keyword evidence="4 7" id="KW-0812">Transmembrane</keyword>
<organism evidence="8 9">
    <name type="scientific">Paenibacillus sambharensis</name>
    <dbReference type="NCBI Taxonomy" id="1803190"/>
    <lineage>
        <taxon>Bacteria</taxon>
        <taxon>Bacillati</taxon>
        <taxon>Bacillota</taxon>
        <taxon>Bacilli</taxon>
        <taxon>Bacillales</taxon>
        <taxon>Paenibacillaceae</taxon>
        <taxon>Paenibacillus</taxon>
    </lineage>
</organism>
<accession>A0A2W1LI50</accession>